<organism evidence="2 3">
    <name type="scientific">Pseudolabrys taiwanensis</name>
    <dbReference type="NCBI Taxonomy" id="331696"/>
    <lineage>
        <taxon>Bacteria</taxon>
        <taxon>Pseudomonadati</taxon>
        <taxon>Pseudomonadota</taxon>
        <taxon>Alphaproteobacteria</taxon>
        <taxon>Hyphomicrobiales</taxon>
        <taxon>Xanthobacteraceae</taxon>
        <taxon>Pseudolabrys</taxon>
    </lineage>
</organism>
<dbReference type="Pfam" id="PF01370">
    <property type="entry name" value="Epimerase"/>
    <property type="match status" value="1"/>
</dbReference>
<keyword evidence="3" id="KW-1185">Reference proteome</keyword>
<dbReference type="KEGG" id="ptaw:DW352_00070"/>
<dbReference type="InterPro" id="IPR036291">
    <property type="entry name" value="NAD(P)-bd_dom_sf"/>
</dbReference>
<dbReference type="AlphaFoldDB" id="A0A345ZQ56"/>
<dbReference type="OrthoDB" id="7352636at2"/>
<dbReference type="PANTHER" id="PTHR43245">
    <property type="entry name" value="BIFUNCTIONAL POLYMYXIN RESISTANCE PROTEIN ARNA"/>
    <property type="match status" value="1"/>
</dbReference>
<sequence>MADHVVVTGASGFAGGFIARALAEKGFTVTALSRHANDDAPVANLRWRRADIIDPGSLPTRFDALLHIAAEIPARCPEPDALYRRNLEPSRSVFEQAVAAGAKTIVFTSSMSVYGSVDVSELTETTPSQNPDPYGRAKRDAEDLLENVVQDGKCLSGLSLRLPGTVGKGSHHNFLSEALRRVLAGEAVRASNPEAMFNNIVYIGDLASFLARWIAAPRSGYAVTNLASPDPIPIRDVFGLLFSTARRSERIEIAEGGKRPFLINLDRAIALGYRPRSVRASIEAFVRDNLTDRPEH</sequence>
<gene>
    <name evidence="2" type="ORF">DW352_00070</name>
</gene>
<dbReference type="Proteomes" id="UP000254889">
    <property type="component" value="Chromosome"/>
</dbReference>
<dbReference type="Gene3D" id="3.40.50.720">
    <property type="entry name" value="NAD(P)-binding Rossmann-like Domain"/>
    <property type="match status" value="1"/>
</dbReference>
<name>A0A345ZQ56_9HYPH</name>
<dbReference type="EMBL" id="CP031417">
    <property type="protein sequence ID" value="AXK79053.1"/>
    <property type="molecule type" value="Genomic_DNA"/>
</dbReference>
<evidence type="ECO:0000259" key="1">
    <source>
        <dbReference type="Pfam" id="PF01370"/>
    </source>
</evidence>
<dbReference type="SUPFAM" id="SSF51735">
    <property type="entry name" value="NAD(P)-binding Rossmann-fold domains"/>
    <property type="match status" value="1"/>
</dbReference>
<dbReference type="RefSeq" id="WP_115687362.1">
    <property type="nucleotide sequence ID" value="NZ_CP031417.1"/>
</dbReference>
<proteinExistence type="predicted"/>
<reference evidence="2 3" key="1">
    <citation type="submission" date="2018-07" db="EMBL/GenBank/DDBJ databases">
        <authorList>
            <person name="Quirk P.G."/>
            <person name="Krulwich T.A."/>
        </authorList>
    </citation>
    <scope>NUCLEOTIDE SEQUENCE [LARGE SCALE GENOMIC DNA]</scope>
    <source>
        <strain evidence="2 3">CC-BB4</strain>
    </source>
</reference>
<dbReference type="InterPro" id="IPR050177">
    <property type="entry name" value="Lipid_A_modif_metabolic_enz"/>
</dbReference>
<dbReference type="InterPro" id="IPR001509">
    <property type="entry name" value="Epimerase_deHydtase"/>
</dbReference>
<protein>
    <submittedName>
        <fullName evidence="2">NAD(P)-dependent oxidoreductase</fullName>
    </submittedName>
</protein>
<evidence type="ECO:0000313" key="3">
    <source>
        <dbReference type="Proteomes" id="UP000254889"/>
    </source>
</evidence>
<accession>A0A345ZQ56</accession>
<evidence type="ECO:0000313" key="2">
    <source>
        <dbReference type="EMBL" id="AXK79053.1"/>
    </source>
</evidence>
<feature type="domain" description="NAD-dependent epimerase/dehydratase" evidence="1">
    <location>
        <begin position="5"/>
        <end position="221"/>
    </location>
</feature>